<feature type="domain" description="RapZ-like N-terminal" evidence="5">
    <location>
        <begin position="1"/>
        <end position="154"/>
    </location>
</feature>
<dbReference type="GO" id="GO:0005524">
    <property type="term" value="F:ATP binding"/>
    <property type="evidence" value="ECO:0007669"/>
    <property type="project" value="UniProtKB-UniRule"/>
</dbReference>
<dbReference type="InterPro" id="IPR053930">
    <property type="entry name" value="RapZ-like_N"/>
</dbReference>
<dbReference type="Pfam" id="PF22740">
    <property type="entry name" value="PapZ_C"/>
    <property type="match status" value="1"/>
</dbReference>
<reference evidence="7" key="1">
    <citation type="submission" date="2022-04" db="EMBL/GenBank/DDBJ databases">
        <title>Complete genome sequences of Ezakiella coagulans and Fenollaria massiliensis.</title>
        <authorList>
            <person name="France M.T."/>
            <person name="Clifford J."/>
            <person name="Narina S."/>
            <person name="Rutt L."/>
            <person name="Ravel J."/>
        </authorList>
    </citation>
    <scope>NUCLEOTIDE SEQUENCE</scope>
    <source>
        <strain evidence="7">C0061C2</strain>
    </source>
</reference>
<gene>
    <name evidence="7" type="primary">rapZ</name>
    <name evidence="7" type="ORF">M1R53_05810</name>
</gene>
<feature type="binding site" evidence="4">
    <location>
        <begin position="59"/>
        <end position="62"/>
    </location>
    <ligand>
        <name>GTP</name>
        <dbReference type="ChEBI" id="CHEBI:37565"/>
    </ligand>
</feature>
<evidence type="ECO:0000259" key="5">
    <source>
        <dbReference type="Pfam" id="PF03668"/>
    </source>
</evidence>
<organism evidence="7 8">
    <name type="scientific">Fenollaria massiliensis</name>
    <dbReference type="NCBI Taxonomy" id="938288"/>
    <lineage>
        <taxon>Bacteria</taxon>
        <taxon>Bacillati</taxon>
        <taxon>Bacillota</taxon>
        <taxon>Clostridia</taxon>
        <taxon>Eubacteriales</taxon>
        <taxon>Fenollaria</taxon>
    </lineage>
</organism>
<keyword evidence="3 4" id="KW-0342">GTP-binding</keyword>
<dbReference type="Gene3D" id="3.40.50.300">
    <property type="entry name" value="P-loop containing nucleotide triphosphate hydrolases"/>
    <property type="match status" value="1"/>
</dbReference>
<accession>A0A9E7DIU8</accession>
<dbReference type="InterPro" id="IPR053931">
    <property type="entry name" value="RapZ_C"/>
</dbReference>
<feature type="binding site" evidence="4">
    <location>
        <begin position="8"/>
        <end position="15"/>
    </location>
    <ligand>
        <name>ATP</name>
        <dbReference type="ChEBI" id="CHEBI:30616"/>
    </ligand>
</feature>
<dbReference type="NCBIfam" id="NF003828">
    <property type="entry name" value="PRK05416.1"/>
    <property type="match status" value="1"/>
</dbReference>
<evidence type="ECO:0000256" key="1">
    <source>
        <dbReference type="ARBA" id="ARBA00022741"/>
    </source>
</evidence>
<evidence type="ECO:0000259" key="6">
    <source>
        <dbReference type="Pfam" id="PF22740"/>
    </source>
</evidence>
<evidence type="ECO:0000256" key="4">
    <source>
        <dbReference type="HAMAP-Rule" id="MF_00636"/>
    </source>
</evidence>
<keyword evidence="2 4" id="KW-0067">ATP-binding</keyword>
<name>A0A9E7DIU8_9FIRM</name>
<dbReference type="EMBL" id="CP096649">
    <property type="protein sequence ID" value="UQK58753.1"/>
    <property type="molecule type" value="Genomic_DNA"/>
</dbReference>
<feature type="domain" description="RapZ C-terminal" evidence="6">
    <location>
        <begin position="164"/>
        <end position="282"/>
    </location>
</feature>
<dbReference type="AlphaFoldDB" id="A0A9E7DIU8"/>
<dbReference type="Proteomes" id="UP000831151">
    <property type="component" value="Chromosome"/>
</dbReference>
<sequence>MDIYVVTGMSGAGKSSLLNFMEDNGFYCIDNMPPVLLPKFFELIDNDNEDINKVAFGMDIRGKEFFNDMLTVIDGLEKKNLDFKLIFLDARDSELIKRFNERRRPHPLSKDGSLKDGIQKERETLKELKDKSDYIIDTSSMKSSDLKDKLYEILSNTITRKKLTIVVESFGFKYGILEEADLVFDVRFLPNPYYLDDLRPLSGLDKEIKEFLEKYDATEEFFQKLTDILDFLLPNYIKEGKSQLTIGMGCTGGRHRSVYMAERLYEYLKEKKNLTVLKNRDMYKEARNV</sequence>
<keyword evidence="8" id="KW-1185">Reference proteome</keyword>
<dbReference type="RefSeq" id="WP_249242331.1">
    <property type="nucleotide sequence ID" value="NZ_CP096649.1"/>
</dbReference>
<dbReference type="GO" id="GO:0005525">
    <property type="term" value="F:GTP binding"/>
    <property type="evidence" value="ECO:0007669"/>
    <property type="project" value="UniProtKB-UniRule"/>
</dbReference>
<evidence type="ECO:0000313" key="8">
    <source>
        <dbReference type="Proteomes" id="UP000831151"/>
    </source>
</evidence>
<dbReference type="PANTHER" id="PTHR30448:SF0">
    <property type="entry name" value="RNASE ADAPTER PROTEIN RAPZ"/>
    <property type="match status" value="1"/>
</dbReference>
<evidence type="ECO:0000313" key="7">
    <source>
        <dbReference type="EMBL" id="UQK58753.1"/>
    </source>
</evidence>
<proteinExistence type="inferred from homology"/>
<evidence type="ECO:0000256" key="3">
    <source>
        <dbReference type="ARBA" id="ARBA00023134"/>
    </source>
</evidence>
<keyword evidence="1 4" id="KW-0547">Nucleotide-binding</keyword>
<dbReference type="InterPro" id="IPR027417">
    <property type="entry name" value="P-loop_NTPase"/>
</dbReference>
<dbReference type="SUPFAM" id="SSF52540">
    <property type="entry name" value="P-loop containing nucleoside triphosphate hydrolases"/>
    <property type="match status" value="1"/>
</dbReference>
<dbReference type="PANTHER" id="PTHR30448">
    <property type="entry name" value="RNASE ADAPTER PROTEIN RAPZ"/>
    <property type="match status" value="1"/>
</dbReference>
<dbReference type="Pfam" id="PF03668">
    <property type="entry name" value="RapZ-like_N"/>
    <property type="match status" value="1"/>
</dbReference>
<protein>
    <submittedName>
        <fullName evidence="7">RNase adapter RapZ</fullName>
    </submittedName>
</protein>
<dbReference type="KEGG" id="fms:M1R53_05810"/>
<dbReference type="InterPro" id="IPR005337">
    <property type="entry name" value="RapZ-like"/>
</dbReference>
<evidence type="ECO:0000256" key="2">
    <source>
        <dbReference type="ARBA" id="ARBA00022840"/>
    </source>
</evidence>
<dbReference type="PIRSF" id="PIRSF005052">
    <property type="entry name" value="P-loopkin"/>
    <property type="match status" value="1"/>
</dbReference>
<dbReference type="HAMAP" id="MF_00636">
    <property type="entry name" value="RapZ_like"/>
    <property type="match status" value="1"/>
</dbReference>